<feature type="region of interest" description="Disordered" evidence="1">
    <location>
        <begin position="21"/>
        <end position="42"/>
    </location>
</feature>
<name>A0A9X9LR98_GULGU</name>
<comment type="caution">
    <text evidence="2">The sequence shown here is derived from an EMBL/GenBank/DDBJ whole genome shotgun (WGS) entry which is preliminary data.</text>
</comment>
<reference evidence="2 3" key="1">
    <citation type="submission" date="2018-10" db="EMBL/GenBank/DDBJ databases">
        <authorList>
            <person name="Ekblom R."/>
            <person name="Jareborg N."/>
        </authorList>
    </citation>
    <scope>NUCLEOTIDE SEQUENCE [LARGE SCALE GENOMIC DNA]</scope>
    <source>
        <tissue evidence="2">Muscle</tissue>
    </source>
</reference>
<dbReference type="Proteomes" id="UP000269945">
    <property type="component" value="Unassembled WGS sequence"/>
</dbReference>
<accession>A0A9X9LR98</accession>
<proteinExistence type="predicted"/>
<evidence type="ECO:0000313" key="2">
    <source>
        <dbReference type="EMBL" id="VCW81332.1"/>
    </source>
</evidence>
<gene>
    <name evidence="2" type="ORF">BN2614_LOCUS1</name>
</gene>
<organism evidence="2 3">
    <name type="scientific">Gulo gulo</name>
    <name type="common">Wolverine</name>
    <name type="synonym">Gluton</name>
    <dbReference type="NCBI Taxonomy" id="48420"/>
    <lineage>
        <taxon>Eukaryota</taxon>
        <taxon>Metazoa</taxon>
        <taxon>Chordata</taxon>
        <taxon>Craniata</taxon>
        <taxon>Vertebrata</taxon>
        <taxon>Euteleostomi</taxon>
        <taxon>Mammalia</taxon>
        <taxon>Eutheria</taxon>
        <taxon>Laurasiatheria</taxon>
        <taxon>Carnivora</taxon>
        <taxon>Caniformia</taxon>
        <taxon>Musteloidea</taxon>
        <taxon>Mustelidae</taxon>
        <taxon>Guloninae</taxon>
        <taxon>Gulo</taxon>
    </lineage>
</organism>
<sequence>MARMPGSDAQSSGWLTAAAAVRGAWSSRCSGPGHPSAQPTGT</sequence>
<evidence type="ECO:0000313" key="3">
    <source>
        <dbReference type="Proteomes" id="UP000269945"/>
    </source>
</evidence>
<protein>
    <submittedName>
        <fullName evidence="2">Uncharacterized protein</fullName>
    </submittedName>
</protein>
<dbReference type="EMBL" id="CYRY02012566">
    <property type="protein sequence ID" value="VCW81332.1"/>
    <property type="molecule type" value="Genomic_DNA"/>
</dbReference>
<dbReference type="AlphaFoldDB" id="A0A9X9LR98"/>
<evidence type="ECO:0000256" key="1">
    <source>
        <dbReference type="SAM" id="MobiDB-lite"/>
    </source>
</evidence>
<keyword evidence="3" id="KW-1185">Reference proteome</keyword>